<dbReference type="EMBL" id="GIIL01001438">
    <property type="protein sequence ID" value="NOV45164.1"/>
    <property type="molecule type" value="Transcribed_RNA"/>
</dbReference>
<dbReference type="AlphaFoldDB" id="A0A6M2DGZ5"/>
<accession>A0A6M2DGZ5</accession>
<keyword evidence="1" id="KW-0472">Membrane</keyword>
<feature type="transmembrane region" description="Helical" evidence="1">
    <location>
        <begin position="38"/>
        <end position="64"/>
    </location>
</feature>
<sequence>MGLYGRIYSIFSIYTMSQCSHCLLLCVARILCARAWDLLIHFLSFFMFLPLCMFISLTLALEYWTIMPACNRYTTATHSLPSVFFYVPSLGRLSV</sequence>
<evidence type="ECO:0000313" key="2">
    <source>
        <dbReference type="EMBL" id="NOV45164.1"/>
    </source>
</evidence>
<organism evidence="2">
    <name type="scientific">Xenopsylla cheopis</name>
    <name type="common">Oriental rat flea</name>
    <name type="synonym">Pulex cheopis</name>
    <dbReference type="NCBI Taxonomy" id="163159"/>
    <lineage>
        <taxon>Eukaryota</taxon>
        <taxon>Metazoa</taxon>
        <taxon>Ecdysozoa</taxon>
        <taxon>Arthropoda</taxon>
        <taxon>Hexapoda</taxon>
        <taxon>Insecta</taxon>
        <taxon>Pterygota</taxon>
        <taxon>Neoptera</taxon>
        <taxon>Endopterygota</taxon>
        <taxon>Siphonaptera</taxon>
        <taxon>Pulicidae</taxon>
        <taxon>Xenopsyllinae</taxon>
        <taxon>Xenopsylla</taxon>
    </lineage>
</organism>
<name>A0A6M2DGZ5_XENCH</name>
<keyword evidence="1" id="KW-0812">Transmembrane</keyword>
<evidence type="ECO:0000256" key="1">
    <source>
        <dbReference type="SAM" id="Phobius"/>
    </source>
</evidence>
<reference evidence="2" key="1">
    <citation type="submission" date="2020-03" db="EMBL/GenBank/DDBJ databases">
        <title>Transcriptomic Profiling of the Digestive Tract of the Rat Flea, Xenopsylla cheopis, Following Blood Feeding and Infection with Yersinia pestis.</title>
        <authorList>
            <person name="Bland D.M."/>
            <person name="Martens C.A."/>
            <person name="Virtaneva K."/>
            <person name="Kanakabandi K."/>
            <person name="Long D."/>
            <person name="Rosenke R."/>
            <person name="Saturday G.A."/>
            <person name="Hoyt F.H."/>
            <person name="Bruno D.P."/>
            <person name="Ribeiro J.M.C."/>
            <person name="Hinnebusch J."/>
        </authorList>
    </citation>
    <scope>NUCLEOTIDE SEQUENCE</scope>
</reference>
<protein>
    <submittedName>
        <fullName evidence="2">Putative product</fullName>
    </submittedName>
</protein>
<feature type="transmembrane region" description="Helical" evidence="1">
    <location>
        <begin position="6"/>
        <end position="31"/>
    </location>
</feature>
<keyword evidence="1" id="KW-1133">Transmembrane helix</keyword>
<proteinExistence type="predicted"/>